<dbReference type="KEGG" id="samb:SAM23877_7323"/>
<dbReference type="SUPFAM" id="SSF50129">
    <property type="entry name" value="GroES-like"/>
    <property type="match status" value="1"/>
</dbReference>
<proteinExistence type="predicted"/>
<organism evidence="1 2">
    <name type="scientific">Streptomyces ambofaciens (strain ATCC 23877 / 3486 / DSM 40053 / JCM 4204 / NBRC 12836 / NRRL B-2516)</name>
    <dbReference type="NCBI Taxonomy" id="278992"/>
    <lineage>
        <taxon>Bacteria</taxon>
        <taxon>Bacillati</taxon>
        <taxon>Actinomycetota</taxon>
        <taxon>Actinomycetes</taxon>
        <taxon>Kitasatosporales</taxon>
        <taxon>Streptomycetaceae</taxon>
        <taxon>Streptomyces</taxon>
    </lineage>
</organism>
<gene>
    <name evidence="1" type="ORF">SAM23877_7323</name>
</gene>
<sequence>MRAIEYRRHGGYETLRLVDRPAQPATGGRASVRLSYAEVSPADNTIRAGRMDPALHQTPPHIPGGGAVGRIINPGTTGLAEGVRVAVGGGGLGWSIDSTSAYLVPTRLACLLRLNS</sequence>
<dbReference type="Proteomes" id="UP000061018">
    <property type="component" value="Chromosome"/>
</dbReference>
<dbReference type="EMBL" id="CP012382">
    <property type="protein sequence ID" value="AKZ60364.1"/>
    <property type="molecule type" value="Genomic_DNA"/>
</dbReference>
<dbReference type="InterPro" id="IPR011032">
    <property type="entry name" value="GroES-like_sf"/>
</dbReference>
<name>A0A0K2B509_STRA7</name>
<protein>
    <submittedName>
        <fullName evidence="1">NADPH:quinone reductase and related Zn-dependent oxidoreductase</fullName>
    </submittedName>
</protein>
<evidence type="ECO:0000313" key="2">
    <source>
        <dbReference type="Proteomes" id="UP000061018"/>
    </source>
</evidence>
<dbReference type="RefSeq" id="WP_053141809.1">
    <property type="nucleotide sequence ID" value="NZ_CP012382.1"/>
</dbReference>
<accession>A0A0K2B509</accession>
<evidence type="ECO:0000313" key="1">
    <source>
        <dbReference type="EMBL" id="AKZ60364.1"/>
    </source>
</evidence>
<reference evidence="2" key="1">
    <citation type="journal article" date="2015" name="J. Biotechnol.">
        <title>Complete genome sequence of Streptomyces ambofaciens ATCC 23877, the spiramycin producer.</title>
        <authorList>
            <person name="Thibessard A."/>
            <person name="Haas D."/>
            <person name="Gerbaud C."/>
            <person name="Aigle B."/>
            <person name="Lautru S."/>
            <person name="Pernodet J.L."/>
            <person name="Leblond P."/>
        </authorList>
    </citation>
    <scope>NUCLEOTIDE SEQUENCE [LARGE SCALE GENOMIC DNA]</scope>
    <source>
        <strain evidence="2">ATCC 23877 / 3486 / DSM 40053 / JCM 4204 / NBRC 12836 / NRRL B-2516</strain>
    </source>
</reference>
<dbReference type="AlphaFoldDB" id="A0A0K2B509"/>
<dbReference type="Gene3D" id="3.90.180.10">
    <property type="entry name" value="Medium-chain alcohol dehydrogenases, catalytic domain"/>
    <property type="match status" value="1"/>
</dbReference>